<evidence type="ECO:0000256" key="9">
    <source>
        <dbReference type="RuleBase" id="RU363032"/>
    </source>
</evidence>
<dbReference type="NCBIfam" id="TIGR02141">
    <property type="entry name" value="modB_ABC"/>
    <property type="match status" value="1"/>
</dbReference>
<comment type="subcellular location">
    <subcellularLocation>
        <location evidence="1 9">Cell membrane</location>
        <topology evidence="1 9">Multi-pass membrane protein</topology>
    </subcellularLocation>
</comment>
<dbReference type="InterPro" id="IPR035906">
    <property type="entry name" value="MetI-like_sf"/>
</dbReference>
<comment type="similarity">
    <text evidence="2 10">Belongs to the binding-protein-dependent transport system permease family. CysTW subfamily.</text>
</comment>
<evidence type="ECO:0000256" key="2">
    <source>
        <dbReference type="ARBA" id="ARBA00007069"/>
    </source>
</evidence>
<dbReference type="PANTHER" id="PTHR30183:SF3">
    <property type="entry name" value="MOLYBDENUM TRANSPORT SYSTEM PERMEASE PROTEIN MODB"/>
    <property type="match status" value="1"/>
</dbReference>
<feature type="transmembrane region" description="Helical" evidence="9">
    <location>
        <begin position="143"/>
        <end position="169"/>
    </location>
</feature>
<dbReference type="AlphaFoldDB" id="A0A346AYH1"/>
<dbReference type="KEGG" id="meg:DKB62_04650"/>
<evidence type="ECO:0000256" key="3">
    <source>
        <dbReference type="ARBA" id="ARBA00022448"/>
    </source>
</evidence>
<evidence type="ECO:0000256" key="6">
    <source>
        <dbReference type="ARBA" id="ARBA00022692"/>
    </source>
</evidence>
<evidence type="ECO:0000256" key="4">
    <source>
        <dbReference type="ARBA" id="ARBA00022475"/>
    </source>
</evidence>
<dbReference type="PANTHER" id="PTHR30183">
    <property type="entry name" value="MOLYBDENUM TRANSPORT SYSTEM PERMEASE PROTEIN MODB"/>
    <property type="match status" value="1"/>
</dbReference>
<feature type="transmembrane region" description="Helical" evidence="9">
    <location>
        <begin position="189"/>
        <end position="209"/>
    </location>
</feature>
<feature type="transmembrane region" description="Helical" evidence="9">
    <location>
        <begin position="44"/>
        <end position="66"/>
    </location>
</feature>
<evidence type="ECO:0000313" key="11">
    <source>
        <dbReference type="EMBL" id="AXL20914.1"/>
    </source>
</evidence>
<comment type="function">
    <text evidence="10">Part of the binding-protein-dependent transport system for molybdenum; probably responsible for the translocation of the substrate across the membrane.</text>
</comment>
<feature type="transmembrane region" description="Helical" evidence="9">
    <location>
        <begin position="12"/>
        <end position="32"/>
    </location>
</feature>
<keyword evidence="8 9" id="KW-0472">Membrane</keyword>
<gene>
    <name evidence="11" type="primary">modB</name>
    <name evidence="11" type="ORF">DKB62_04650</name>
</gene>
<organism evidence="11 12">
    <name type="scientific">Megasphaera stantonii</name>
    <dbReference type="NCBI Taxonomy" id="2144175"/>
    <lineage>
        <taxon>Bacteria</taxon>
        <taxon>Bacillati</taxon>
        <taxon>Bacillota</taxon>
        <taxon>Negativicutes</taxon>
        <taxon>Veillonellales</taxon>
        <taxon>Veillonellaceae</taxon>
        <taxon>Megasphaera</taxon>
    </lineage>
</organism>
<evidence type="ECO:0000256" key="1">
    <source>
        <dbReference type="ARBA" id="ARBA00004651"/>
    </source>
</evidence>
<dbReference type="OrthoDB" id="9795403at2"/>
<keyword evidence="5 10" id="KW-0500">Molybdenum</keyword>
<evidence type="ECO:0000256" key="7">
    <source>
        <dbReference type="ARBA" id="ARBA00022989"/>
    </source>
</evidence>
<dbReference type="RefSeq" id="WP_087477886.1">
    <property type="nucleotide sequence ID" value="NZ_CP029462.1"/>
</dbReference>
<evidence type="ECO:0000313" key="12">
    <source>
        <dbReference type="Proteomes" id="UP000254337"/>
    </source>
</evidence>
<name>A0A346AYH1_9FIRM</name>
<keyword evidence="7 9" id="KW-1133">Transmembrane helix</keyword>
<evidence type="ECO:0000256" key="5">
    <source>
        <dbReference type="ARBA" id="ARBA00022505"/>
    </source>
</evidence>
<keyword evidence="6 9" id="KW-0812">Transmembrane</keyword>
<keyword evidence="4 10" id="KW-1003">Cell membrane</keyword>
<reference evidence="11 12" key="1">
    <citation type="submission" date="2018-05" db="EMBL/GenBank/DDBJ databases">
        <title>Complete genome sequence of Megasphaera sp. AJH120T, isolated from the ceca of a chicken.</title>
        <authorList>
            <person name="Maki J."/>
            <person name="Looft T."/>
        </authorList>
    </citation>
    <scope>NUCLEOTIDE SEQUENCE [LARGE SCALE GENOMIC DNA]</scope>
    <source>
        <strain evidence="11 12">AJH120</strain>
    </source>
</reference>
<evidence type="ECO:0000256" key="8">
    <source>
        <dbReference type="ARBA" id="ARBA00023136"/>
    </source>
</evidence>
<dbReference type="GO" id="GO:0015098">
    <property type="term" value="F:molybdate ion transmembrane transporter activity"/>
    <property type="evidence" value="ECO:0007669"/>
    <property type="project" value="UniProtKB-UniRule"/>
</dbReference>
<keyword evidence="3 9" id="KW-0813">Transport</keyword>
<dbReference type="Gene3D" id="1.10.3720.10">
    <property type="entry name" value="MetI-like"/>
    <property type="match status" value="1"/>
</dbReference>
<dbReference type="EMBL" id="CP029462">
    <property type="protein sequence ID" value="AXL20914.1"/>
    <property type="molecule type" value="Genomic_DNA"/>
</dbReference>
<dbReference type="Proteomes" id="UP000254337">
    <property type="component" value="Chromosome"/>
</dbReference>
<dbReference type="SUPFAM" id="SSF161098">
    <property type="entry name" value="MetI-like"/>
    <property type="match status" value="1"/>
</dbReference>
<keyword evidence="12" id="KW-1185">Reference proteome</keyword>
<dbReference type="CDD" id="cd06261">
    <property type="entry name" value="TM_PBP2"/>
    <property type="match status" value="1"/>
</dbReference>
<dbReference type="GO" id="GO:0005886">
    <property type="term" value="C:plasma membrane"/>
    <property type="evidence" value="ECO:0007669"/>
    <property type="project" value="UniProtKB-SubCell"/>
</dbReference>
<dbReference type="Pfam" id="PF00528">
    <property type="entry name" value="BPD_transp_1"/>
    <property type="match status" value="1"/>
</dbReference>
<dbReference type="PROSITE" id="PS50928">
    <property type="entry name" value="ABC_TM1"/>
    <property type="match status" value="1"/>
</dbReference>
<sequence>MDWYPLWNSLRIAAISSVLVFFCGIAAAYYVAKAPRLVKGVLDVVLTLPLVLPPTVCGWLLLLVFGLRHPVGMFLYDIGFPLVMTWYGGVAASAVVAFPLMYRTARGAFESFDETLAWSGQTLGLSNTYIFWRIRMPYCKQGILAGLVLAFARALGEYGATSMLIGYIPKNTATISTTVYQLWRTNDEYGAFIWVLVNIAISAAVLVTVSLMERKRRRKEVWS</sequence>
<dbReference type="InterPro" id="IPR011867">
    <property type="entry name" value="ModB_ABC"/>
</dbReference>
<proteinExistence type="inferred from homology"/>
<feature type="transmembrane region" description="Helical" evidence="9">
    <location>
        <begin position="78"/>
        <end position="102"/>
    </location>
</feature>
<accession>A0A346AYH1</accession>
<protein>
    <recommendedName>
        <fullName evidence="10">Molybdenum transport system permease</fullName>
    </recommendedName>
</protein>
<dbReference type="InterPro" id="IPR000515">
    <property type="entry name" value="MetI-like"/>
</dbReference>
<evidence type="ECO:0000256" key="10">
    <source>
        <dbReference type="RuleBase" id="RU365097"/>
    </source>
</evidence>